<accession>A0A1M2UZP0</accession>
<evidence type="ECO:0000313" key="1">
    <source>
        <dbReference type="EMBL" id="OJT00792.1"/>
    </source>
</evidence>
<organism evidence="1 2">
    <name type="scientific">Marinobacter nauticus</name>
    <name type="common">Marinobacter hydrocarbonoclasticus</name>
    <name type="synonym">Marinobacter aquaeolei</name>
    <dbReference type="NCBI Taxonomy" id="2743"/>
    <lineage>
        <taxon>Bacteria</taxon>
        <taxon>Pseudomonadati</taxon>
        <taxon>Pseudomonadota</taxon>
        <taxon>Gammaproteobacteria</taxon>
        <taxon>Pseudomonadales</taxon>
        <taxon>Marinobacteraceae</taxon>
        <taxon>Marinobacter</taxon>
    </lineage>
</organism>
<dbReference type="EMBL" id="MPKY01000001">
    <property type="protein sequence ID" value="OJT00792.1"/>
    <property type="molecule type" value="Genomic_DNA"/>
</dbReference>
<reference evidence="1" key="1">
    <citation type="submission" date="2016-11" db="EMBL/GenBank/DDBJ databases">
        <title>Draft Genome Sequence of Marinobacter hydrocarbonoclasticus strain STW2, a polyaromatic aromatic hydrocarbon degrading and denitrifying bacterium from rhizosphere of Seagrass Enhalus acodoides.</title>
        <authorList>
            <person name="Ling J."/>
            <person name="Dong J."/>
        </authorList>
    </citation>
    <scope>NUCLEOTIDE SEQUENCE [LARGE SCALE GENOMIC DNA]</scope>
    <source>
        <strain evidence="1">STW2</strain>
    </source>
</reference>
<dbReference type="AlphaFoldDB" id="A0A1M2UZP0"/>
<protein>
    <submittedName>
        <fullName evidence="1">Uncharacterized protein</fullName>
    </submittedName>
</protein>
<sequence>MNYAYSLDTMNEEPNLQDPALTELQRNLTIRHAQIESNPDAWFTGNSVCELSTDGQWLVNFSRTEADMDALHTFRERATGTKSVVTLNEAKLIEGKCVDGMPDGAFVAVGSYEMTTTTTVPGMGLVESSLTNRTRMEGQAKNGRVDGPLYFASETSFPIAPGQVMTSFLQSQGTFIDGRETGKHLVLLKQANSVNTFVNEHRHASYGSHVQAQMYMGSRLIADGRSLNGIPHGWNTTYLESPAGQRVCYELGEIAAAERCDLQLPPVGLVGSLAEEELNQLIRQDNQGKYISPYTSDDVLAEWVNTVVIVNIGSTMGTLAGAAAGGAIAAAADFVPYGLGSLLMAAMTAEVGKRVGREAAIAASGGWDNIRASSDQSFDSADAMARYLIAKHGDSATYSEAVRVSTDLYPDLRAALKRAY</sequence>
<evidence type="ECO:0000313" key="2">
    <source>
        <dbReference type="Proteomes" id="UP000183986"/>
    </source>
</evidence>
<gene>
    <name evidence="1" type="ORF">BEE62_12370</name>
</gene>
<dbReference type="Proteomes" id="UP000183986">
    <property type="component" value="Unassembled WGS sequence"/>
</dbReference>
<comment type="caution">
    <text evidence="1">The sequence shown here is derived from an EMBL/GenBank/DDBJ whole genome shotgun (WGS) entry which is preliminary data.</text>
</comment>
<name>A0A1M2UZP0_MARNT</name>
<proteinExistence type="predicted"/>
<keyword evidence="2" id="KW-1185">Reference proteome</keyword>